<dbReference type="AlphaFoldDB" id="A0A5B7E7S6"/>
<reference evidence="1 2" key="1">
    <citation type="submission" date="2019-05" db="EMBL/GenBank/DDBJ databases">
        <title>Another draft genome of Portunus trituberculatus and its Hox gene families provides insights of decapod evolution.</title>
        <authorList>
            <person name="Jeong J.-H."/>
            <person name="Song I."/>
            <person name="Kim S."/>
            <person name="Choi T."/>
            <person name="Kim D."/>
            <person name="Ryu S."/>
            <person name="Kim W."/>
        </authorList>
    </citation>
    <scope>NUCLEOTIDE SEQUENCE [LARGE SCALE GENOMIC DNA]</scope>
    <source>
        <tissue evidence="1">Muscle</tissue>
    </source>
</reference>
<name>A0A5B7E7S6_PORTR</name>
<evidence type="ECO:0000313" key="1">
    <source>
        <dbReference type="EMBL" id="MPC29459.1"/>
    </source>
</evidence>
<organism evidence="1 2">
    <name type="scientific">Portunus trituberculatus</name>
    <name type="common">Swimming crab</name>
    <name type="synonym">Neptunus trituberculatus</name>
    <dbReference type="NCBI Taxonomy" id="210409"/>
    <lineage>
        <taxon>Eukaryota</taxon>
        <taxon>Metazoa</taxon>
        <taxon>Ecdysozoa</taxon>
        <taxon>Arthropoda</taxon>
        <taxon>Crustacea</taxon>
        <taxon>Multicrustacea</taxon>
        <taxon>Malacostraca</taxon>
        <taxon>Eumalacostraca</taxon>
        <taxon>Eucarida</taxon>
        <taxon>Decapoda</taxon>
        <taxon>Pleocyemata</taxon>
        <taxon>Brachyura</taxon>
        <taxon>Eubrachyura</taxon>
        <taxon>Portunoidea</taxon>
        <taxon>Portunidae</taxon>
        <taxon>Portuninae</taxon>
        <taxon>Portunus</taxon>
    </lineage>
</organism>
<accession>A0A5B7E7S6</accession>
<dbReference type="EMBL" id="VSRR010002074">
    <property type="protein sequence ID" value="MPC29459.1"/>
    <property type="molecule type" value="Genomic_DNA"/>
</dbReference>
<evidence type="ECO:0000313" key="2">
    <source>
        <dbReference type="Proteomes" id="UP000324222"/>
    </source>
</evidence>
<protein>
    <submittedName>
        <fullName evidence="1">Uncharacterized protein</fullName>
    </submittedName>
</protein>
<keyword evidence="2" id="KW-1185">Reference proteome</keyword>
<dbReference type="Proteomes" id="UP000324222">
    <property type="component" value="Unassembled WGS sequence"/>
</dbReference>
<sequence length="78" mass="8297">MQEQPPPSPLLLLSPFTPDTATPLISFVCFYEDWIPCLRKVAGVVVVSSCSSASCPRSFVSSSPMSSSLVASCRPCTV</sequence>
<gene>
    <name evidence="1" type="ORF">E2C01_022693</name>
</gene>
<proteinExistence type="predicted"/>
<comment type="caution">
    <text evidence="1">The sequence shown here is derived from an EMBL/GenBank/DDBJ whole genome shotgun (WGS) entry which is preliminary data.</text>
</comment>